<protein>
    <recommendedName>
        <fullName evidence="2">SHSP domain-containing protein</fullName>
    </recommendedName>
</protein>
<evidence type="ECO:0000256" key="1">
    <source>
        <dbReference type="PROSITE-ProRule" id="PRU00285"/>
    </source>
</evidence>
<dbReference type="InterPro" id="IPR008978">
    <property type="entry name" value="HSP20-like_chaperone"/>
</dbReference>
<comment type="similarity">
    <text evidence="1">Belongs to the small heat shock protein (HSP20) family.</text>
</comment>
<gene>
    <name evidence="3" type="ORF">F5878DRAFT_665835</name>
</gene>
<dbReference type="EMBL" id="MU806745">
    <property type="protein sequence ID" value="KAJ3833217.1"/>
    <property type="molecule type" value="Genomic_DNA"/>
</dbReference>
<name>A0AA38U6F6_9AGAR</name>
<dbReference type="Proteomes" id="UP001163846">
    <property type="component" value="Unassembled WGS sequence"/>
</dbReference>
<organism evidence="3 4">
    <name type="scientific">Lentinula raphanica</name>
    <dbReference type="NCBI Taxonomy" id="153919"/>
    <lineage>
        <taxon>Eukaryota</taxon>
        <taxon>Fungi</taxon>
        <taxon>Dikarya</taxon>
        <taxon>Basidiomycota</taxon>
        <taxon>Agaricomycotina</taxon>
        <taxon>Agaricomycetes</taxon>
        <taxon>Agaricomycetidae</taxon>
        <taxon>Agaricales</taxon>
        <taxon>Marasmiineae</taxon>
        <taxon>Omphalotaceae</taxon>
        <taxon>Lentinula</taxon>
    </lineage>
</organism>
<dbReference type="SUPFAM" id="SSF49764">
    <property type="entry name" value="HSP20-like chaperones"/>
    <property type="match status" value="1"/>
</dbReference>
<dbReference type="PROSITE" id="PS01031">
    <property type="entry name" value="SHSP"/>
    <property type="match status" value="1"/>
</dbReference>
<feature type="domain" description="SHSP" evidence="2">
    <location>
        <begin position="28"/>
        <end position="185"/>
    </location>
</feature>
<evidence type="ECO:0000259" key="2">
    <source>
        <dbReference type="PROSITE" id="PS01031"/>
    </source>
</evidence>
<proteinExistence type="inferred from homology"/>
<evidence type="ECO:0000313" key="3">
    <source>
        <dbReference type="EMBL" id="KAJ3833217.1"/>
    </source>
</evidence>
<dbReference type="InterPro" id="IPR002068">
    <property type="entry name" value="A-crystallin/Hsp20_dom"/>
</dbReference>
<dbReference type="AlphaFoldDB" id="A0AA38U6F6"/>
<dbReference type="CDD" id="cd06464">
    <property type="entry name" value="ACD_sHsps-like"/>
    <property type="match status" value="1"/>
</dbReference>
<sequence>MSSPPSLEQRRIRPHSDFESTIFLLRTTAKTFNVPRMDCSYNSNLNTIQFSLEVPGVRKDNLRVILCNDAVLRQRGLQVWGFTIPPQLDFGRNSNGLGHATQPAAVDGLLSSAADPALSLRFGYGFPPAFSIRERKHGEFFRFFPLPPRTQADSIEVELIAGILTITVTCPKPLTLAEYEILEQDLVIN</sequence>
<evidence type="ECO:0000313" key="4">
    <source>
        <dbReference type="Proteomes" id="UP001163846"/>
    </source>
</evidence>
<reference evidence="3" key="1">
    <citation type="submission" date="2022-08" db="EMBL/GenBank/DDBJ databases">
        <authorList>
            <consortium name="DOE Joint Genome Institute"/>
            <person name="Min B."/>
            <person name="Riley R."/>
            <person name="Sierra-Patev S."/>
            <person name="Naranjo-Ortiz M."/>
            <person name="Looney B."/>
            <person name="Konkel Z."/>
            <person name="Slot J.C."/>
            <person name="Sakamoto Y."/>
            <person name="Steenwyk J.L."/>
            <person name="Rokas A."/>
            <person name="Carro J."/>
            <person name="Camarero S."/>
            <person name="Ferreira P."/>
            <person name="Molpeceres G."/>
            <person name="Ruiz-Duenas F.J."/>
            <person name="Serrano A."/>
            <person name="Henrissat B."/>
            <person name="Drula E."/>
            <person name="Hughes K.W."/>
            <person name="Mata J.L."/>
            <person name="Ishikawa N.K."/>
            <person name="Vargas-Isla R."/>
            <person name="Ushijima S."/>
            <person name="Smith C.A."/>
            <person name="Ahrendt S."/>
            <person name="Andreopoulos W."/>
            <person name="He G."/>
            <person name="Labutti K."/>
            <person name="Lipzen A."/>
            <person name="Ng V."/>
            <person name="Sandor L."/>
            <person name="Barry K."/>
            <person name="Martinez A.T."/>
            <person name="Xiao Y."/>
            <person name="Gibbons J.G."/>
            <person name="Terashima K."/>
            <person name="Hibbett D.S."/>
            <person name="Grigoriev I.V."/>
        </authorList>
    </citation>
    <scope>NUCLEOTIDE SEQUENCE</scope>
    <source>
        <strain evidence="3">TFB9207</strain>
    </source>
</reference>
<keyword evidence="4" id="KW-1185">Reference proteome</keyword>
<comment type="caution">
    <text evidence="3">The sequence shown here is derived from an EMBL/GenBank/DDBJ whole genome shotgun (WGS) entry which is preliminary data.</text>
</comment>
<dbReference type="Gene3D" id="2.60.40.790">
    <property type="match status" value="1"/>
</dbReference>
<accession>A0AA38U6F6</accession>